<name>A2GAC2_TRIV3</name>
<evidence type="ECO:0000313" key="2">
    <source>
        <dbReference type="Proteomes" id="UP000001542"/>
    </source>
</evidence>
<reference evidence="1" key="2">
    <citation type="journal article" date="2007" name="Science">
        <title>Draft genome sequence of the sexually transmitted pathogen Trichomonas vaginalis.</title>
        <authorList>
            <person name="Carlton J.M."/>
            <person name="Hirt R.P."/>
            <person name="Silva J.C."/>
            <person name="Delcher A.L."/>
            <person name="Schatz M."/>
            <person name="Zhao Q."/>
            <person name="Wortman J.R."/>
            <person name="Bidwell S.L."/>
            <person name="Alsmark U.C.M."/>
            <person name="Besteiro S."/>
            <person name="Sicheritz-Ponten T."/>
            <person name="Noel C.J."/>
            <person name="Dacks J.B."/>
            <person name="Foster P.G."/>
            <person name="Simillion C."/>
            <person name="Van de Peer Y."/>
            <person name="Miranda-Saavedra D."/>
            <person name="Barton G.J."/>
            <person name="Westrop G.D."/>
            <person name="Mueller S."/>
            <person name="Dessi D."/>
            <person name="Fiori P.L."/>
            <person name="Ren Q."/>
            <person name="Paulsen I."/>
            <person name="Zhang H."/>
            <person name="Bastida-Corcuera F.D."/>
            <person name="Simoes-Barbosa A."/>
            <person name="Brown M.T."/>
            <person name="Hayes R.D."/>
            <person name="Mukherjee M."/>
            <person name="Okumura C.Y."/>
            <person name="Schneider R."/>
            <person name="Smith A.J."/>
            <person name="Vanacova S."/>
            <person name="Villalvazo M."/>
            <person name="Haas B.J."/>
            <person name="Pertea M."/>
            <person name="Feldblyum T.V."/>
            <person name="Utterback T.R."/>
            <person name="Shu C.L."/>
            <person name="Osoegawa K."/>
            <person name="de Jong P.J."/>
            <person name="Hrdy I."/>
            <person name="Horvathova L."/>
            <person name="Zubacova Z."/>
            <person name="Dolezal P."/>
            <person name="Malik S.B."/>
            <person name="Logsdon J.M. Jr."/>
            <person name="Henze K."/>
            <person name="Gupta A."/>
            <person name="Wang C.C."/>
            <person name="Dunne R.L."/>
            <person name="Upcroft J.A."/>
            <person name="Upcroft P."/>
            <person name="White O."/>
            <person name="Salzberg S.L."/>
            <person name="Tang P."/>
            <person name="Chiu C.-H."/>
            <person name="Lee Y.-S."/>
            <person name="Embley T.M."/>
            <person name="Coombs G.H."/>
            <person name="Mottram J.C."/>
            <person name="Tachezy J."/>
            <person name="Fraser-Liggett C.M."/>
            <person name="Johnson P.J."/>
        </authorList>
    </citation>
    <scope>NUCLEOTIDE SEQUENCE [LARGE SCALE GENOMIC DNA]</scope>
    <source>
        <strain evidence="1">G3</strain>
    </source>
</reference>
<dbReference type="VEuPathDB" id="TrichDB:TVAG_570350"/>
<dbReference type="EMBL" id="DS114797">
    <property type="protein sequence ID" value="EAX85895.1"/>
    <property type="molecule type" value="Genomic_DNA"/>
</dbReference>
<dbReference type="Proteomes" id="UP000001542">
    <property type="component" value="Unassembled WGS sequence"/>
</dbReference>
<organism evidence="1 2">
    <name type="scientific">Trichomonas vaginalis (strain ATCC PRA-98 / G3)</name>
    <dbReference type="NCBI Taxonomy" id="412133"/>
    <lineage>
        <taxon>Eukaryota</taxon>
        <taxon>Metamonada</taxon>
        <taxon>Parabasalia</taxon>
        <taxon>Trichomonadida</taxon>
        <taxon>Trichomonadidae</taxon>
        <taxon>Trichomonas</taxon>
    </lineage>
</organism>
<reference evidence="1" key="1">
    <citation type="submission" date="2006-10" db="EMBL/GenBank/DDBJ databases">
        <authorList>
            <person name="Amadeo P."/>
            <person name="Zhao Q."/>
            <person name="Wortman J."/>
            <person name="Fraser-Liggett C."/>
            <person name="Carlton J."/>
        </authorList>
    </citation>
    <scope>NUCLEOTIDE SEQUENCE</scope>
    <source>
        <strain evidence="1">G3</strain>
    </source>
</reference>
<proteinExistence type="predicted"/>
<dbReference type="SMR" id="A2GAC2"/>
<dbReference type="SUPFAM" id="SSF49899">
    <property type="entry name" value="Concanavalin A-like lectins/glucanases"/>
    <property type="match status" value="1"/>
</dbReference>
<dbReference type="InterPro" id="IPR013320">
    <property type="entry name" value="ConA-like_dom_sf"/>
</dbReference>
<accession>A2GAC2</accession>
<dbReference type="InParanoid" id="A2GAC2"/>
<dbReference type="OrthoDB" id="10673038at2759"/>
<protein>
    <recommendedName>
        <fullName evidence="3">Beige/BEACH domain containing protein</fullName>
    </recommendedName>
</protein>
<dbReference type="KEGG" id="tva:4743539"/>
<keyword evidence="2" id="KW-1185">Reference proteome</keyword>
<dbReference type="VEuPathDB" id="TrichDB:TVAGG3_0678250"/>
<dbReference type="VEuPathDB" id="TrichDB:TVAGG3_0717150"/>
<feature type="non-terminal residue" evidence="1">
    <location>
        <position position="1658"/>
    </location>
</feature>
<gene>
    <name evidence="1" type="ORF">TVAG_570350</name>
</gene>
<sequence length="1658" mass="191335">MRPRTGKYPLYDLISMRYDFQAAIKEGENSPEIGFLAATPTLEKQQFSKFTDEVKQGKDPEQALKNFGYTFPFNLSGIKAILRVKERFRTNLQLYTTVICLYSLGFTSDPSNYSNQEAFETIVDLLNRINNNTDYSKIVNLCFKKILDCVLTKENRTQFTPGIIQPLVVHFYTNTSLENDFYDYFVSFLEAVASSPCFDCARDSQLLLEQIVVENRQLIRVDDFNSLLSYLHKFTTKLDSTCVRILCRLSKLYNFRNILNEIYILPECIYDRVISCNTQPLFTSNCANTSIINTEKLQPYTSIVEKNDINPFFEEPPFSKVQSPSNVFKEYIPKKVFNIAIDIGEPLQQASYNAIEIVLQALIHKVCTSQDPNISISIYGVFFLIFRKAANLNLIKLLIPTIMSSFVMSPTMTIFGNSDLHPFINGLRSAFIDFVIENDVEELPDVVEMTENTPILLAEVLVRVMNIETIDAHKFVFPKMLKVLGQNLVNLCQTKYEFLYQPRSALFTFVFRLFKNIDLAWKCFTCENFVSLFMSLSLETDLTETIFFAVRDALTNFDSSYDANQLNPLIDWYYKTIQFCVNEAKSDVYLHYLQVVITTMADCFGEQPWLSISFRPILKLLLDILEVRPDRLILENTIKLLSAIERTVDKFYLNRSLFARLVKVIKLVDKEEPSTRIELLLMSLLSGYCAMTTLTRFYIKEPSVIPLIIAVFGQSSRFVDILKTFKQLCDYTAFNCRQFHDGDLDWILMTYISQKKDKATFKYRNVDISISLEHSDIEKYVLPLITSMAVSKSSTAISTIMANYISTDVDQHSFDFCNYLDILLGKCAITPTKTFSMNTSPDPQFSVQGIFGEDLNKGFTISLRLNIDATPMTASNASISLFTITDDDYNLLRCFLSAGHIFMKYEADCTRTSVILAKNVPSQQWTLYTIIVRMDGQMVKLSTFENNQSLNDSDLCEFTFNPTKLEFVVGGLNEPMENSQWDDIQMGEFGDLNLYTELLTQSDINVLYSQPWSFTKVPLFSTSSIPTPGLKSTFTTPRKRIAVNSSLFSNYIENLTINVSDCKTPSLHLLDNMVDGDYGNILAGFFRQEQFFNNEYPPLILGLIKSIFKRSLKSQIGFTSLLTMTTNLSQHPMILNSELYLALYHVFESIQYEALHFQWFTKLVFNFWLWVNCENYNDLFFILQHWHSILLPNLTDLVKQKSFFSVLLSQYKMILCFDKEDENIEKIEDINYEHSINIMKYFTKGYTVKNVLAIRDIFVKIMKRTAFINFTSSDFRNLFSLLATSKTRTTSLIMLDIIHNITKPILQTKMVSHKYNAILEEFVKSDNLEIVKSAIICLHSISYQNMIEYSQQISENINRDLKPQVFEFFVNNLQKYPNLYNLLIILSIELNEMENLATKIGQTIKSPNLYLCPDWFLWPVVLCYNIPKEYMNFIILFICQVIESQKDNATLYFNVYSFIKFIDDSLINCNKEVLILFTKTAAYTIMSKPDVTSYVILSIFASFFFHSSMQSHSNNLVEMYLSSPFGKEKFESLQKVPIQISSLKNIGDVLALSNYDIDGVKLFYECKTDKHNFVQSNFLDEMVNAHNSFELNSGDILFFNYMIGITKQNNLIPSDQRNQLLNSSVEFFDKNLSAFERKYKNSLKKAFASMNSMLNSQN</sequence>
<evidence type="ECO:0000313" key="1">
    <source>
        <dbReference type="EMBL" id="EAX85895.1"/>
    </source>
</evidence>
<evidence type="ECO:0008006" key="3">
    <source>
        <dbReference type="Google" id="ProtNLM"/>
    </source>
</evidence>